<dbReference type="EMBL" id="MK278860">
    <property type="protein sequence ID" value="AZU98540.1"/>
    <property type="molecule type" value="Genomic_DNA"/>
</dbReference>
<proteinExistence type="predicted"/>
<accession>A0A3T0IGI8</accession>
<reference evidence="2 3" key="1">
    <citation type="submission" date="2018-12" db="EMBL/GenBank/DDBJ databases">
        <title>Successful treatment of antibiotic resistant microbial bone infection with bacteriophages.</title>
        <authorList>
            <person name="Nir-Paz R."/>
            <person name="Gelman D."/>
            <person name="Khouri A."/>
            <person name="Sisson B.M."/>
            <person name="Fackler J."/>
            <person name="Oren S.A."/>
            <person name="Khalifa L."/>
            <person name="Rimon A."/>
            <person name="Glazer S.C."/>
            <person name="Moses A.E."/>
            <person name="Yoram W."/>
            <person name="Schooley R.T."/>
            <person name="Hazan R."/>
        </authorList>
    </citation>
    <scope>NUCLEOTIDE SEQUENCE [LARGE SCALE GENOMIC DNA]</scope>
</reference>
<evidence type="ECO:0000259" key="1">
    <source>
        <dbReference type="Pfam" id="PF00483"/>
    </source>
</evidence>
<dbReference type="SUPFAM" id="SSF53448">
    <property type="entry name" value="Nucleotide-diphospho-sugar transferases"/>
    <property type="match status" value="1"/>
</dbReference>
<dbReference type="Pfam" id="PF00483">
    <property type="entry name" value="NTP_transferase"/>
    <property type="match status" value="1"/>
</dbReference>
<evidence type="ECO:0000313" key="2">
    <source>
        <dbReference type="EMBL" id="AZU98540.1"/>
    </source>
</evidence>
<dbReference type="InterPro" id="IPR005835">
    <property type="entry name" value="NTP_transferase_dom"/>
</dbReference>
<dbReference type="InterPro" id="IPR029044">
    <property type="entry name" value="Nucleotide-diphossugar_trans"/>
</dbReference>
<dbReference type="Gene3D" id="3.90.550.10">
    <property type="entry name" value="Spore Coat Polysaccharide Biosynthesis Protein SpsA, Chain A"/>
    <property type="match status" value="1"/>
</dbReference>
<organism evidence="2 3">
    <name type="scientific">Acinetobacter phage AbTZA1</name>
    <dbReference type="NCBI Taxonomy" id="2500827"/>
    <lineage>
        <taxon>Viruses</taxon>
        <taxon>Duplodnaviria</taxon>
        <taxon>Heunggongvirae</taxon>
        <taxon>Uroviricota</taxon>
        <taxon>Caudoviricetes</taxon>
        <taxon>Pantevenvirales</taxon>
        <taxon>Straboviridae</taxon>
        <taxon>Twarogvirinae</taxon>
        <taxon>Hadassahvirus</taxon>
        <taxon>Hadassahvirus azbtza1</taxon>
    </lineage>
</organism>
<keyword evidence="3" id="KW-1185">Reference proteome</keyword>
<dbReference type="GeneID" id="55811377"/>
<dbReference type="InterPro" id="IPR009973">
    <property type="entry name" value="Seadorna_VP7"/>
</dbReference>
<dbReference type="Pfam" id="PF07387">
    <property type="entry name" value="Seadorna_VP7"/>
    <property type="match status" value="1"/>
</dbReference>
<dbReference type="SUPFAM" id="SSF56112">
    <property type="entry name" value="Protein kinase-like (PK-like)"/>
    <property type="match status" value="1"/>
</dbReference>
<dbReference type="Proteomes" id="UP000287416">
    <property type="component" value="Segment"/>
</dbReference>
<dbReference type="InterPro" id="IPR050486">
    <property type="entry name" value="Mannose-1P_guanyltransferase"/>
</dbReference>
<name>A0A3T0IGI8_9CAUD</name>
<dbReference type="KEGG" id="vg:55811377"/>
<dbReference type="RefSeq" id="YP_009882081.1">
    <property type="nucleotide sequence ID" value="NC_049445.1"/>
</dbReference>
<evidence type="ECO:0000313" key="3">
    <source>
        <dbReference type="Proteomes" id="UP000287416"/>
    </source>
</evidence>
<dbReference type="InterPro" id="IPR011009">
    <property type="entry name" value="Kinase-like_dom_sf"/>
</dbReference>
<dbReference type="PANTHER" id="PTHR22572">
    <property type="entry name" value="SUGAR-1-PHOSPHATE GUANYL TRANSFERASE"/>
    <property type="match status" value="1"/>
</dbReference>
<sequence>MKKVVILGAGLATRLYPITHHIPKVLVNYKQHTILHHLYSLYTRLGAEQIIVAVHSKFASQVKEYAKLFGLDIVVETVDEAYGSAYAISRLADHVNGHNVVFNWCDVIPDFDAFRWDANAIYTFGDECRYSYNGKTLKEHIVGTGGNVVGIYQYRDFFISRINDKDEANEFFKGRDFVELIDTTNEAFYQDYLLNLVDLGDKPKLEIAHRNRELNREFNQVTMASGVVYKAAINEKGRQLQKEELAWYAKVDSPALPKILDRRETDKIMSFKMERIIGKPMFEVYTPELLPKILETLKFDKMPEFTSREQIINDYQYEVIDKVMSRCDEIKGVIKSFGDIEYVNNVKIGRLETMLKQAFAHLTYEANDKDYYVIHGDPNFSNIMLDQNGDVRLIDPRGYFGKTKIYGPRIYDEAKVLYALTGYDKFNSDHMWGGLAINGNAATINIEPLSVTSLHSKYFNEYHHLWVAVIWIALAGYFKNNPLKSVSAFYYGMYLLTTALDKMGRRLKDGSVAHDSGLVHAVLSTKNPDKWLLTDLETGEKYRPSKFIGDMHWEKIQ</sequence>
<feature type="domain" description="Nucleotidyl transferase" evidence="1">
    <location>
        <begin position="3"/>
        <end position="100"/>
    </location>
</feature>
<protein>
    <submittedName>
        <fullName evidence="2">Capsular polysaccharide biosynthesis protein</fullName>
    </submittedName>
</protein>